<protein>
    <submittedName>
        <fullName evidence="2">Uncharacterized protein</fullName>
    </submittedName>
</protein>
<keyword evidence="3" id="KW-1185">Reference proteome</keyword>
<comment type="caution">
    <text evidence="2">The sequence shown here is derived from an EMBL/GenBank/DDBJ whole genome shotgun (WGS) entry which is preliminary data.</text>
</comment>
<name>A0A8H3FV80_9LECA</name>
<accession>A0A8H3FV80</accession>
<organism evidence="2 3">
    <name type="scientific">Alectoria fallacina</name>
    <dbReference type="NCBI Taxonomy" id="1903189"/>
    <lineage>
        <taxon>Eukaryota</taxon>
        <taxon>Fungi</taxon>
        <taxon>Dikarya</taxon>
        <taxon>Ascomycota</taxon>
        <taxon>Pezizomycotina</taxon>
        <taxon>Lecanoromycetes</taxon>
        <taxon>OSLEUM clade</taxon>
        <taxon>Lecanoromycetidae</taxon>
        <taxon>Lecanorales</taxon>
        <taxon>Lecanorineae</taxon>
        <taxon>Parmeliaceae</taxon>
        <taxon>Alectoria</taxon>
    </lineage>
</organism>
<dbReference type="AlphaFoldDB" id="A0A8H3FV80"/>
<evidence type="ECO:0000313" key="2">
    <source>
        <dbReference type="EMBL" id="CAF9931677.1"/>
    </source>
</evidence>
<sequence length="236" mass="26649">MFHARVSQVRVSLFCAAILVTNVDIKSLIVGYEAPMPTHTSPPPTYITTTKPFSTPLIWYTDRFKVPTYDHTTSFSESSAVKTVYVLDRPNARIPRSKAPAKPPRKPLQTGSTLFRYLQYLKGVTTAESFKFVELRLASHTTAKDREVNKLRTLLEEWEKASNRAMNAAEIVVAAKQTAYQKAVDEIARLHSMIEDGGNALTKEQEDFKQKLSKAAEETARLHKEQDSTLGREKDF</sequence>
<dbReference type="EMBL" id="CAJPDR010000310">
    <property type="protein sequence ID" value="CAF9931677.1"/>
    <property type="molecule type" value="Genomic_DNA"/>
</dbReference>
<evidence type="ECO:0000256" key="1">
    <source>
        <dbReference type="SAM" id="MobiDB-lite"/>
    </source>
</evidence>
<dbReference type="Proteomes" id="UP000664203">
    <property type="component" value="Unassembled WGS sequence"/>
</dbReference>
<reference evidence="2" key="1">
    <citation type="submission" date="2021-03" db="EMBL/GenBank/DDBJ databases">
        <authorList>
            <person name="Tagirdzhanova G."/>
        </authorList>
    </citation>
    <scope>NUCLEOTIDE SEQUENCE</scope>
</reference>
<gene>
    <name evidence="2" type="ORF">ALECFALPRED_005075</name>
</gene>
<evidence type="ECO:0000313" key="3">
    <source>
        <dbReference type="Proteomes" id="UP000664203"/>
    </source>
</evidence>
<feature type="region of interest" description="Disordered" evidence="1">
    <location>
        <begin position="206"/>
        <end position="236"/>
    </location>
</feature>
<proteinExistence type="predicted"/>
<dbReference type="OrthoDB" id="10582021at2759"/>